<dbReference type="OrthoDB" id="6077919at2759"/>
<dbReference type="PROSITE" id="PS50157">
    <property type="entry name" value="ZINC_FINGER_C2H2_2"/>
    <property type="match status" value="1"/>
</dbReference>
<keyword evidence="6" id="KW-0238">DNA-binding</keyword>
<dbReference type="Pfam" id="PF12874">
    <property type="entry name" value="zf-met"/>
    <property type="match status" value="1"/>
</dbReference>
<evidence type="ECO:0000256" key="4">
    <source>
        <dbReference type="ARBA" id="ARBA00022771"/>
    </source>
</evidence>
<comment type="caution">
    <text evidence="10">The sequence shown here is derived from an EMBL/GenBank/DDBJ whole genome shotgun (WGS) entry which is preliminary data.</text>
</comment>
<dbReference type="EMBL" id="BGPR01017575">
    <property type="protein sequence ID" value="GBN76557.1"/>
    <property type="molecule type" value="Genomic_DNA"/>
</dbReference>
<sequence length="118" mass="13742">MPKRVYLKGDLDKHYRTQLGEKPLCVIYVKKTVCSEILSRQTYWTHTAEKPFVCDICQKGFYSRTHIDYHHQVQQVRSPLCEICKKKDLPQKGDLTALQNDTGEILCEVCQKGFQAHL</sequence>
<keyword evidence="5" id="KW-0862">Zinc</keyword>
<evidence type="ECO:0000256" key="5">
    <source>
        <dbReference type="ARBA" id="ARBA00022833"/>
    </source>
</evidence>
<dbReference type="Proteomes" id="UP000499080">
    <property type="component" value="Unassembled WGS sequence"/>
</dbReference>
<evidence type="ECO:0000256" key="8">
    <source>
        <dbReference type="PROSITE-ProRule" id="PRU00042"/>
    </source>
</evidence>
<dbReference type="PANTHER" id="PTHR24404">
    <property type="entry name" value="ZINC FINGER PROTEIN"/>
    <property type="match status" value="1"/>
</dbReference>
<evidence type="ECO:0000259" key="9">
    <source>
        <dbReference type="PROSITE" id="PS50157"/>
    </source>
</evidence>
<evidence type="ECO:0000256" key="2">
    <source>
        <dbReference type="ARBA" id="ARBA00022723"/>
    </source>
</evidence>
<proteinExistence type="predicted"/>
<dbReference type="PANTHER" id="PTHR24404:SF114">
    <property type="entry name" value="KLUMPFUSS, ISOFORM B-RELATED"/>
    <property type="match status" value="1"/>
</dbReference>
<evidence type="ECO:0000256" key="7">
    <source>
        <dbReference type="ARBA" id="ARBA00023242"/>
    </source>
</evidence>
<dbReference type="InterPro" id="IPR036236">
    <property type="entry name" value="Znf_C2H2_sf"/>
</dbReference>
<keyword evidence="7" id="KW-0539">Nucleus</keyword>
<evidence type="ECO:0000256" key="1">
    <source>
        <dbReference type="ARBA" id="ARBA00004123"/>
    </source>
</evidence>
<dbReference type="InterPro" id="IPR050589">
    <property type="entry name" value="Ikaros_C2H2-ZF"/>
</dbReference>
<dbReference type="GO" id="GO:0008270">
    <property type="term" value="F:zinc ion binding"/>
    <property type="evidence" value="ECO:0007669"/>
    <property type="project" value="UniProtKB-KW"/>
</dbReference>
<dbReference type="AlphaFoldDB" id="A0A4Y2RL76"/>
<gene>
    <name evidence="10" type="ORF">AVEN_152502_1</name>
</gene>
<evidence type="ECO:0000256" key="3">
    <source>
        <dbReference type="ARBA" id="ARBA00022737"/>
    </source>
</evidence>
<dbReference type="GO" id="GO:0003700">
    <property type="term" value="F:DNA-binding transcription factor activity"/>
    <property type="evidence" value="ECO:0007669"/>
    <property type="project" value="TreeGrafter"/>
</dbReference>
<comment type="subcellular location">
    <subcellularLocation>
        <location evidence="1">Nucleus</location>
    </subcellularLocation>
</comment>
<evidence type="ECO:0000256" key="6">
    <source>
        <dbReference type="ARBA" id="ARBA00023125"/>
    </source>
</evidence>
<keyword evidence="4 8" id="KW-0863">Zinc-finger</keyword>
<evidence type="ECO:0000313" key="11">
    <source>
        <dbReference type="Proteomes" id="UP000499080"/>
    </source>
</evidence>
<dbReference type="GO" id="GO:0006357">
    <property type="term" value="P:regulation of transcription by RNA polymerase II"/>
    <property type="evidence" value="ECO:0007669"/>
    <property type="project" value="TreeGrafter"/>
</dbReference>
<accession>A0A4Y2RL76</accession>
<protein>
    <recommendedName>
        <fullName evidence="9">C2H2-type domain-containing protein</fullName>
    </recommendedName>
</protein>
<dbReference type="GO" id="GO:0005634">
    <property type="term" value="C:nucleus"/>
    <property type="evidence" value="ECO:0007669"/>
    <property type="project" value="UniProtKB-SubCell"/>
</dbReference>
<evidence type="ECO:0000313" key="10">
    <source>
        <dbReference type="EMBL" id="GBN76557.1"/>
    </source>
</evidence>
<reference evidence="10 11" key="1">
    <citation type="journal article" date="2019" name="Sci. Rep.">
        <title>Orb-weaving spider Araneus ventricosus genome elucidates the spidroin gene catalogue.</title>
        <authorList>
            <person name="Kono N."/>
            <person name="Nakamura H."/>
            <person name="Ohtoshi R."/>
            <person name="Moran D.A.P."/>
            <person name="Shinohara A."/>
            <person name="Yoshida Y."/>
            <person name="Fujiwara M."/>
            <person name="Mori M."/>
            <person name="Tomita M."/>
            <person name="Arakawa K."/>
        </authorList>
    </citation>
    <scope>NUCLEOTIDE SEQUENCE [LARGE SCALE GENOMIC DNA]</scope>
</reference>
<dbReference type="FunFam" id="3.30.160.60:FF:001049">
    <property type="entry name" value="zinc finger protein 319"/>
    <property type="match status" value="1"/>
</dbReference>
<dbReference type="SUPFAM" id="SSF57667">
    <property type="entry name" value="beta-beta-alpha zinc fingers"/>
    <property type="match status" value="1"/>
</dbReference>
<keyword evidence="2" id="KW-0479">Metal-binding</keyword>
<organism evidence="10 11">
    <name type="scientific">Araneus ventricosus</name>
    <name type="common">Orbweaver spider</name>
    <name type="synonym">Epeira ventricosa</name>
    <dbReference type="NCBI Taxonomy" id="182803"/>
    <lineage>
        <taxon>Eukaryota</taxon>
        <taxon>Metazoa</taxon>
        <taxon>Ecdysozoa</taxon>
        <taxon>Arthropoda</taxon>
        <taxon>Chelicerata</taxon>
        <taxon>Arachnida</taxon>
        <taxon>Araneae</taxon>
        <taxon>Araneomorphae</taxon>
        <taxon>Entelegynae</taxon>
        <taxon>Araneoidea</taxon>
        <taxon>Araneidae</taxon>
        <taxon>Araneus</taxon>
    </lineage>
</organism>
<dbReference type="InterPro" id="IPR013087">
    <property type="entry name" value="Znf_C2H2_type"/>
</dbReference>
<keyword evidence="3" id="KW-0677">Repeat</keyword>
<feature type="domain" description="C2H2-type" evidence="9">
    <location>
        <begin position="52"/>
        <end position="79"/>
    </location>
</feature>
<name>A0A4Y2RL76_ARAVE</name>
<dbReference type="GO" id="GO:0000978">
    <property type="term" value="F:RNA polymerase II cis-regulatory region sequence-specific DNA binding"/>
    <property type="evidence" value="ECO:0007669"/>
    <property type="project" value="TreeGrafter"/>
</dbReference>
<dbReference type="Gene3D" id="3.30.160.60">
    <property type="entry name" value="Classic Zinc Finger"/>
    <property type="match status" value="1"/>
</dbReference>
<keyword evidence="11" id="KW-1185">Reference proteome</keyword>